<feature type="signal peptide" evidence="3">
    <location>
        <begin position="1"/>
        <end position="17"/>
    </location>
</feature>
<proteinExistence type="predicted"/>
<dbReference type="EMBL" id="PYWC01000071">
    <property type="protein sequence ID" value="PWW73921.1"/>
    <property type="molecule type" value="Genomic_DNA"/>
</dbReference>
<name>A0A317SL43_9PEZI</name>
<keyword evidence="2" id="KW-0812">Transmembrane</keyword>
<comment type="caution">
    <text evidence="4">The sequence shown here is derived from an EMBL/GenBank/DDBJ whole genome shotgun (WGS) entry which is preliminary data.</text>
</comment>
<sequence length="359" mass="37232">MFTLLLSTLLLCNLVRGAPQGAEPTPSKPLPVMLAAEITPAPTIPPVVAELLRRSSNPVIIPRDDSDLMKRQACGAGYVTCGSGGCCYLGQQCLRNSAKGDICQYPEMIDYSSLLSSLTAIYGGYSYSYDAGVYSSIYSSYLNLLSGLYSSPGAGPTGGSNPPISTARGGSSSSNSGAGSSSSSEDTFTSTSEKKSNTGMIVGIAVGSVAGVAIIGAIIWYCQRNRKPTPAPYSVGMTQGGTTPFQQYTESQPAYATQAAQVDTKPPQVYQSQQPPLPAEIGGTGIAPQQQVPSGNAPYAAHGTGHQGPISPPPQPSALEMSGDTHFLPSQQHQQQPQYGPPGIVTPGPPAEMDAGHRR</sequence>
<accession>A0A317SL43</accession>
<reference evidence="4 5" key="1">
    <citation type="submission" date="2018-03" db="EMBL/GenBank/DDBJ databases">
        <title>Genomes of Pezizomycetes fungi and the evolution of truffles.</title>
        <authorList>
            <person name="Murat C."/>
            <person name="Payen T."/>
            <person name="Noel B."/>
            <person name="Kuo A."/>
            <person name="Martin F.M."/>
        </authorList>
    </citation>
    <scope>NUCLEOTIDE SEQUENCE [LARGE SCALE GENOMIC DNA]</scope>
    <source>
        <strain evidence="4">091103-1</strain>
    </source>
</reference>
<feature type="region of interest" description="Disordered" evidence="1">
    <location>
        <begin position="155"/>
        <end position="193"/>
    </location>
</feature>
<keyword evidence="2" id="KW-0472">Membrane</keyword>
<keyword evidence="3" id="KW-0732">Signal</keyword>
<evidence type="ECO:0000256" key="1">
    <source>
        <dbReference type="SAM" id="MobiDB-lite"/>
    </source>
</evidence>
<feature type="compositionally biased region" description="Low complexity" evidence="1">
    <location>
        <begin position="165"/>
        <end position="191"/>
    </location>
</feature>
<feature type="compositionally biased region" description="Low complexity" evidence="1">
    <location>
        <begin position="329"/>
        <end position="342"/>
    </location>
</feature>
<protein>
    <submittedName>
        <fullName evidence="4">Uncharacterized protein</fullName>
    </submittedName>
</protein>
<dbReference type="AlphaFoldDB" id="A0A317SL43"/>
<evidence type="ECO:0000313" key="4">
    <source>
        <dbReference type="EMBL" id="PWW73921.1"/>
    </source>
</evidence>
<feature type="transmembrane region" description="Helical" evidence="2">
    <location>
        <begin position="200"/>
        <end position="222"/>
    </location>
</feature>
<feature type="chain" id="PRO_5016443751" evidence="3">
    <location>
        <begin position="18"/>
        <end position="359"/>
    </location>
</feature>
<feature type="region of interest" description="Disordered" evidence="1">
    <location>
        <begin position="253"/>
        <end position="359"/>
    </location>
</feature>
<keyword evidence="2" id="KW-1133">Transmembrane helix</keyword>
<dbReference type="STRING" id="42249.A0A317SL43"/>
<evidence type="ECO:0000313" key="5">
    <source>
        <dbReference type="Proteomes" id="UP000246991"/>
    </source>
</evidence>
<organism evidence="4 5">
    <name type="scientific">Tuber magnatum</name>
    <name type="common">white Piedmont truffle</name>
    <dbReference type="NCBI Taxonomy" id="42249"/>
    <lineage>
        <taxon>Eukaryota</taxon>
        <taxon>Fungi</taxon>
        <taxon>Dikarya</taxon>
        <taxon>Ascomycota</taxon>
        <taxon>Pezizomycotina</taxon>
        <taxon>Pezizomycetes</taxon>
        <taxon>Pezizales</taxon>
        <taxon>Tuberaceae</taxon>
        <taxon>Tuber</taxon>
    </lineage>
</organism>
<dbReference type="OrthoDB" id="5408355at2759"/>
<keyword evidence="5" id="KW-1185">Reference proteome</keyword>
<gene>
    <name evidence="4" type="ORF">C7212DRAFT_353537</name>
</gene>
<evidence type="ECO:0000256" key="3">
    <source>
        <dbReference type="SAM" id="SignalP"/>
    </source>
</evidence>
<dbReference type="Proteomes" id="UP000246991">
    <property type="component" value="Unassembled WGS sequence"/>
</dbReference>
<evidence type="ECO:0000256" key="2">
    <source>
        <dbReference type="SAM" id="Phobius"/>
    </source>
</evidence>